<keyword evidence="8" id="KW-1185">Reference proteome</keyword>
<dbReference type="SMART" id="SM01186">
    <property type="entry name" value="eIF3_N"/>
    <property type="match status" value="1"/>
</dbReference>
<keyword evidence="1 4" id="KW-0963">Cytoplasm</keyword>
<evidence type="ECO:0000256" key="1">
    <source>
        <dbReference type="ARBA" id="ARBA00022490"/>
    </source>
</evidence>
<evidence type="ECO:0000259" key="6">
    <source>
        <dbReference type="PROSITE" id="PS50250"/>
    </source>
</evidence>
<dbReference type="PIRSF" id="PIRSF016255">
    <property type="entry name" value="eIF3e_su6"/>
    <property type="match status" value="1"/>
</dbReference>
<dbReference type="PROSITE" id="PS50250">
    <property type="entry name" value="PCI"/>
    <property type="match status" value="1"/>
</dbReference>
<dbReference type="InterPro" id="IPR019010">
    <property type="entry name" value="eIF3e_N"/>
</dbReference>
<dbReference type="GO" id="GO:0003743">
    <property type="term" value="F:translation initiation factor activity"/>
    <property type="evidence" value="ECO:0007669"/>
    <property type="project" value="UniProtKB-UniRule"/>
</dbReference>
<proteinExistence type="inferred from homology"/>
<keyword evidence="3 4" id="KW-0648">Protein biosynthesis</keyword>
<dbReference type="GO" id="GO:0016282">
    <property type="term" value="C:eukaryotic 43S preinitiation complex"/>
    <property type="evidence" value="ECO:0007669"/>
    <property type="project" value="UniProtKB-UniRule"/>
</dbReference>
<evidence type="ECO:0000256" key="5">
    <source>
        <dbReference type="PIRNR" id="PIRNR016255"/>
    </source>
</evidence>
<dbReference type="PANTHER" id="PTHR10317">
    <property type="entry name" value="EUKARYOTIC TRANSLATION INITIATION FACTOR 3 SUBUNIT E"/>
    <property type="match status" value="1"/>
</dbReference>
<comment type="subunit">
    <text evidence="4 5">Component of the eukaryotic translation initiation factor 3 (eIF-3) complex.</text>
</comment>
<dbReference type="EMBL" id="JAMWBK010000006">
    <property type="protein sequence ID" value="KAJ8903928.1"/>
    <property type="molecule type" value="Genomic_DNA"/>
</dbReference>
<comment type="similarity">
    <text evidence="4 5">Belongs to the eIF-3 subunit E family.</text>
</comment>
<name>A0AAV8UQR1_9RHOD</name>
<dbReference type="SMART" id="SM00088">
    <property type="entry name" value="PINT"/>
    <property type="match status" value="1"/>
</dbReference>
<evidence type="ECO:0000256" key="3">
    <source>
        <dbReference type="ARBA" id="ARBA00022917"/>
    </source>
</evidence>
<dbReference type="Pfam" id="PF01399">
    <property type="entry name" value="PCI"/>
    <property type="match status" value="1"/>
</dbReference>
<dbReference type="GO" id="GO:0001732">
    <property type="term" value="P:formation of cytoplasmic translation initiation complex"/>
    <property type="evidence" value="ECO:0007669"/>
    <property type="project" value="UniProtKB-UniRule"/>
</dbReference>
<gene>
    <name evidence="7" type="ORF">NDN08_000459</name>
</gene>
<dbReference type="Gene3D" id="1.25.40.570">
    <property type="match status" value="1"/>
</dbReference>
<dbReference type="Proteomes" id="UP001157974">
    <property type="component" value="Unassembled WGS sequence"/>
</dbReference>
<dbReference type="CDD" id="cd21378">
    <property type="entry name" value="eIF3E"/>
    <property type="match status" value="1"/>
</dbReference>
<dbReference type="HAMAP" id="MF_03004">
    <property type="entry name" value="eIF3e"/>
    <property type="match status" value="1"/>
</dbReference>
<comment type="function">
    <text evidence="4">Component of the eukaryotic translation initiation factor 3 (eIF-3) complex, which is involved in protein synthesis of a specialized repertoire of mRNAs and, together with other initiation factors, stimulates binding of mRNA and methionyl-tRNAi to the 40S ribosome. The eIF-3 complex specifically targets and initiates translation of a subset of mRNAs involved in cell proliferation.</text>
</comment>
<dbReference type="InterPro" id="IPR000717">
    <property type="entry name" value="PCI_dom"/>
</dbReference>
<organism evidence="7 8">
    <name type="scientific">Rhodosorus marinus</name>
    <dbReference type="NCBI Taxonomy" id="101924"/>
    <lineage>
        <taxon>Eukaryota</taxon>
        <taxon>Rhodophyta</taxon>
        <taxon>Stylonematophyceae</taxon>
        <taxon>Stylonematales</taxon>
        <taxon>Stylonemataceae</taxon>
        <taxon>Rhodosorus</taxon>
    </lineage>
</organism>
<evidence type="ECO:0000256" key="4">
    <source>
        <dbReference type="HAMAP-Rule" id="MF_03004"/>
    </source>
</evidence>
<feature type="domain" description="PCI" evidence="6">
    <location>
        <begin position="231"/>
        <end position="404"/>
    </location>
</feature>
<keyword evidence="2 4" id="KW-0396">Initiation factor</keyword>
<protein>
    <recommendedName>
        <fullName evidence="4 5">Eukaryotic translation initiation factor 3 subunit E</fullName>
        <shortName evidence="4">eIF3e</shortName>
    </recommendedName>
    <alternativeName>
        <fullName evidence="4">Eukaryotic translation initiation factor 3 subunit 6</fullName>
    </alternativeName>
</protein>
<evidence type="ECO:0000313" key="8">
    <source>
        <dbReference type="Proteomes" id="UP001157974"/>
    </source>
</evidence>
<dbReference type="AlphaFoldDB" id="A0AAV8UQR1"/>
<comment type="caution">
    <text evidence="7">The sequence shown here is derived from an EMBL/GenBank/DDBJ whole genome shotgun (WGS) entry which is preliminary data.</text>
</comment>
<evidence type="ECO:0000256" key="2">
    <source>
        <dbReference type="ARBA" id="ARBA00022540"/>
    </source>
</evidence>
<dbReference type="SUPFAM" id="SSF46785">
    <property type="entry name" value="Winged helix' DNA-binding domain"/>
    <property type="match status" value="1"/>
</dbReference>
<dbReference type="InterPro" id="IPR036390">
    <property type="entry name" value="WH_DNA-bd_sf"/>
</dbReference>
<reference evidence="7 8" key="1">
    <citation type="journal article" date="2023" name="Nat. Commun.">
        <title>Origin of minicircular mitochondrial genomes in red algae.</title>
        <authorList>
            <person name="Lee Y."/>
            <person name="Cho C.H."/>
            <person name="Lee Y.M."/>
            <person name="Park S.I."/>
            <person name="Yang J.H."/>
            <person name="West J.A."/>
            <person name="Bhattacharya D."/>
            <person name="Yoon H.S."/>
        </authorList>
    </citation>
    <scope>NUCLEOTIDE SEQUENCE [LARGE SCALE GENOMIC DNA]</scope>
    <source>
        <strain evidence="7 8">CCMP1338</strain>
        <tissue evidence="7">Whole cell</tissue>
    </source>
</reference>
<comment type="subcellular location">
    <subcellularLocation>
        <location evidence="4 5">Cytoplasm</location>
    </subcellularLocation>
</comment>
<accession>A0AAV8UQR1</accession>
<dbReference type="GO" id="GO:0071540">
    <property type="term" value="C:eukaryotic translation initiation factor 3 complex, eIF3e"/>
    <property type="evidence" value="ECO:0007669"/>
    <property type="project" value="UniProtKB-UniRule"/>
</dbReference>
<sequence>MGEMEEPSYDLTRSVCQYLDRHLAFPLLEFLEMNESGLSPYDRESVVAAKLDLLLNTNMIDFAVDIYREVHNTDTPPDDLMDRRNEVLMVLGGLQDVCSPFLVIFEDEAKLAELQEENLFNMQHLETLGITDETLEYLYDYSKFQFDCGNYSATSEYLAVYRLLQTKNPEREFAALWGKLAADILMQSWDSAAEGLNQLKDEIESHSKQDDFNPLQSLQQRTWLIHWGLFVFFNHPTGKSLIIEMLFQDKYLHTIQTNCPHILRYLTVAVLINKKRRNVLKDLVRVVQQEQYSYHDPITEFVEALYVNFDFEGAQNMLQKCEDTIRGDFFLVGCLDEFVESARLTVFEIYCRIHKCIDIDMLAGKLNMDRESAERWIVNLIRTARLDAKIDSQANQVLMGVRIPSIHEQVVESTKGLIVRSNNLIQFLNRGVVGQEGGYRPHWRGGKQDRRQ</sequence>
<dbReference type="InterPro" id="IPR016650">
    <property type="entry name" value="eIF3e"/>
</dbReference>
<dbReference type="GO" id="GO:0033290">
    <property type="term" value="C:eukaryotic 48S preinitiation complex"/>
    <property type="evidence" value="ECO:0007669"/>
    <property type="project" value="UniProtKB-UniRule"/>
</dbReference>
<evidence type="ECO:0000313" key="7">
    <source>
        <dbReference type="EMBL" id="KAJ8903928.1"/>
    </source>
</evidence>
<dbReference type="Pfam" id="PF09440">
    <property type="entry name" value="eIF3_N"/>
    <property type="match status" value="1"/>
</dbReference>